<accession>A0A540V0K2</accession>
<dbReference type="NCBIfam" id="TIGR04183">
    <property type="entry name" value="Por_Secre_tail"/>
    <property type="match status" value="1"/>
</dbReference>
<evidence type="ECO:0000259" key="1">
    <source>
        <dbReference type="Pfam" id="PF18962"/>
    </source>
</evidence>
<protein>
    <submittedName>
        <fullName evidence="2">T9SS type A sorting domain-containing protein</fullName>
    </submittedName>
</protein>
<gene>
    <name evidence="2" type="ORF">FKY71_20490</name>
</gene>
<dbReference type="EMBL" id="VIFK01000730">
    <property type="protein sequence ID" value="TQE90227.1"/>
    <property type="molecule type" value="Genomic_DNA"/>
</dbReference>
<name>A0A540V0K2_9GAMM</name>
<organism evidence="2 3">
    <name type="scientific">Spiribacter salinus</name>
    <dbReference type="NCBI Taxonomy" id="1335746"/>
    <lineage>
        <taxon>Bacteria</taxon>
        <taxon>Pseudomonadati</taxon>
        <taxon>Pseudomonadota</taxon>
        <taxon>Gammaproteobacteria</taxon>
        <taxon>Chromatiales</taxon>
        <taxon>Ectothiorhodospiraceae</taxon>
        <taxon>Spiribacter</taxon>
    </lineage>
</organism>
<reference evidence="2 3" key="1">
    <citation type="submission" date="2019-06" db="EMBL/GenBank/DDBJ databases">
        <title>Metagenome assembled Genome of Spiribacter salinus SL48-SHIP from the microbial mat of Salt Lake 48 (Novosibirsk region, Russia).</title>
        <authorList>
            <person name="Shipova A."/>
            <person name="Rozanov A.S."/>
            <person name="Bryanskaya A.V."/>
            <person name="Peltek S.E."/>
        </authorList>
    </citation>
    <scope>NUCLEOTIDE SEQUENCE [LARGE SCALE GENOMIC DNA]</scope>
    <source>
        <strain evidence="2">SL48-SHIP-2</strain>
    </source>
</reference>
<dbReference type="Proteomes" id="UP000315400">
    <property type="component" value="Unassembled WGS sequence"/>
</dbReference>
<evidence type="ECO:0000313" key="2">
    <source>
        <dbReference type="EMBL" id="TQE90227.1"/>
    </source>
</evidence>
<dbReference type="AlphaFoldDB" id="A0A540V0K2"/>
<sequence>MATDRLPRDLTHFLRTHFFRWPACLTRTGLTRVCRFVVPERQAVRIVLYGMLGRQVDTDAEGRTEAQFDVSNLASGTYLLKMQTEYGPVDTQRVTVVR</sequence>
<feature type="domain" description="Secretion system C-terminal sorting" evidence="1">
    <location>
        <begin position="41"/>
        <end position="86"/>
    </location>
</feature>
<comment type="caution">
    <text evidence="2">The sequence shown here is derived from an EMBL/GenBank/DDBJ whole genome shotgun (WGS) entry which is preliminary data.</text>
</comment>
<evidence type="ECO:0000313" key="3">
    <source>
        <dbReference type="Proteomes" id="UP000315400"/>
    </source>
</evidence>
<proteinExistence type="predicted"/>
<dbReference type="InterPro" id="IPR026444">
    <property type="entry name" value="Secre_tail"/>
</dbReference>
<dbReference type="Pfam" id="PF18962">
    <property type="entry name" value="Por_Secre_tail"/>
    <property type="match status" value="1"/>
</dbReference>